<evidence type="ECO:0000313" key="3">
    <source>
        <dbReference type="Proteomes" id="UP000265520"/>
    </source>
</evidence>
<dbReference type="AlphaFoldDB" id="A0A392LZE0"/>
<organism evidence="2 3">
    <name type="scientific">Trifolium medium</name>
    <dbReference type="NCBI Taxonomy" id="97028"/>
    <lineage>
        <taxon>Eukaryota</taxon>
        <taxon>Viridiplantae</taxon>
        <taxon>Streptophyta</taxon>
        <taxon>Embryophyta</taxon>
        <taxon>Tracheophyta</taxon>
        <taxon>Spermatophyta</taxon>
        <taxon>Magnoliopsida</taxon>
        <taxon>eudicotyledons</taxon>
        <taxon>Gunneridae</taxon>
        <taxon>Pentapetalae</taxon>
        <taxon>rosids</taxon>
        <taxon>fabids</taxon>
        <taxon>Fabales</taxon>
        <taxon>Fabaceae</taxon>
        <taxon>Papilionoideae</taxon>
        <taxon>50 kb inversion clade</taxon>
        <taxon>NPAAA clade</taxon>
        <taxon>Hologalegina</taxon>
        <taxon>IRL clade</taxon>
        <taxon>Trifolieae</taxon>
        <taxon>Trifolium</taxon>
    </lineage>
</organism>
<dbReference type="EMBL" id="LXQA010000983">
    <property type="protein sequence ID" value="MCH80369.1"/>
    <property type="molecule type" value="Genomic_DNA"/>
</dbReference>
<feature type="compositionally biased region" description="Polar residues" evidence="1">
    <location>
        <begin position="135"/>
        <end position="147"/>
    </location>
</feature>
<evidence type="ECO:0000256" key="1">
    <source>
        <dbReference type="SAM" id="MobiDB-lite"/>
    </source>
</evidence>
<feature type="region of interest" description="Disordered" evidence="1">
    <location>
        <begin position="121"/>
        <end position="149"/>
    </location>
</feature>
<reference evidence="2 3" key="1">
    <citation type="journal article" date="2018" name="Front. Plant Sci.">
        <title>Red Clover (Trifolium pratense) and Zigzag Clover (T. medium) - A Picture of Genomic Similarities and Differences.</title>
        <authorList>
            <person name="Dluhosova J."/>
            <person name="Istvanek J."/>
            <person name="Nedelnik J."/>
            <person name="Repkova J."/>
        </authorList>
    </citation>
    <scope>NUCLEOTIDE SEQUENCE [LARGE SCALE GENOMIC DNA]</scope>
    <source>
        <strain evidence="3">cv. 10/8</strain>
        <tissue evidence="2">Leaf</tissue>
    </source>
</reference>
<accession>A0A392LZE0</accession>
<sequence>MIKEANELEKVFGTESDYDDEKVEIPILNIVAFVNLPSLYQGVQFQAVHTVTTIPLFRKLDEVSEEGHDNGNENPSAEITKDFDVGIEVEAASEHEFTSSQEYTDGQIEVDLGDSQEANQTNNQVSLNDDDFMKENSNTEEGSSNIEEQFPEDDQILDSRSTASQFPSMPSKGDASETVEDLSSSFLVTRELEKLVSKKHLAIENLPLLTDFLVTHSYVLLKDTSLSNRYKGYAYNCLAELLKFLQTHSVLDVLGSSHSEFVELVQDARKFSFDKDWLDGVEKRTFFPGLQVSQDALQKLLDSKHMLTQHVEDLKHQLASSEAVLKSIIQQEVQILETRAALSDPIGY</sequence>
<protein>
    <submittedName>
        <fullName evidence="2">NBS-LRR resistance protein</fullName>
    </submittedName>
</protein>
<gene>
    <name evidence="2" type="ORF">A2U01_0001136</name>
</gene>
<keyword evidence="3" id="KW-1185">Reference proteome</keyword>
<dbReference type="Proteomes" id="UP000265520">
    <property type="component" value="Unassembled WGS sequence"/>
</dbReference>
<name>A0A392LZE0_9FABA</name>
<comment type="caution">
    <text evidence="2">The sequence shown here is derived from an EMBL/GenBank/DDBJ whole genome shotgun (WGS) entry which is preliminary data.</text>
</comment>
<evidence type="ECO:0000313" key="2">
    <source>
        <dbReference type="EMBL" id="MCH80369.1"/>
    </source>
</evidence>
<proteinExistence type="predicted"/>